<dbReference type="EMBL" id="CP003531">
    <property type="protein sequence ID" value="AFK51236.1"/>
    <property type="molecule type" value="Genomic_DNA"/>
</dbReference>
<name>I3TEP8_THEC1</name>
<dbReference type="FunCoup" id="I3TEP8">
    <property type="interactions" value="30"/>
</dbReference>
<dbReference type="Proteomes" id="UP000005270">
    <property type="component" value="Chromosome"/>
</dbReference>
<feature type="domain" description="Leucine-binding protein" evidence="2">
    <location>
        <begin position="49"/>
        <end position="388"/>
    </location>
</feature>
<dbReference type="InterPro" id="IPR028082">
    <property type="entry name" value="Peripla_BP_I"/>
</dbReference>
<dbReference type="Gene3D" id="3.40.50.2300">
    <property type="match status" value="2"/>
</dbReference>
<keyword evidence="3" id="KW-0675">Receptor</keyword>
<proteinExistence type="predicted"/>
<dbReference type="RefSeq" id="WP_014737486.1">
    <property type="nucleotide sequence ID" value="NC_017954.1"/>
</dbReference>
<evidence type="ECO:0000313" key="4">
    <source>
        <dbReference type="Proteomes" id="UP000005270"/>
    </source>
</evidence>
<accession>I3TEP8</accession>
<keyword evidence="4" id="KW-1185">Reference proteome</keyword>
<evidence type="ECO:0000256" key="1">
    <source>
        <dbReference type="ARBA" id="ARBA00022729"/>
    </source>
</evidence>
<dbReference type="OrthoDB" id="21336at2157"/>
<dbReference type="InParanoid" id="I3TEP8"/>
<sequence>MSNWLKSTPASLAFLLIGLVLGFPLGYVASTIISPQSTSAPQTGQVREYRIGVTLPLSGELSSIGKIWEKVVYLAFDDLNEEVKTYGFNVNFKPVILDDGTQDDKALANVQSFAQMGIKVVIGPAASSQVKAVKSFADANHIVIISPSSTAPTLAIPNDFIFRTVGSDAKQAKALATLAYTQGARTVVVFHRNDEYGNAFAEFFTRYFSQFNNTKVYDLPYQTGLSDYTSEVNALASKVQSTGADSVVLIAFDTDAANILAHAAGNSVLSSVRWFLSEGPHGAQELLSPTIGQFAQKVRLLGTRPLFVHNPLYDEFAKKLKEKYGVEPTVFCDTLYDAIQLAGWAILRAGKYDGDAIRASLVEVAKHYYGPSGWTMFDENGDKAFQDYGVWAIVKTDQGYQFMDVGVVQGDSVIFTTTPYR</sequence>
<dbReference type="PANTHER" id="PTHR30483">
    <property type="entry name" value="LEUCINE-SPECIFIC-BINDING PROTEIN"/>
    <property type="match status" value="1"/>
</dbReference>
<dbReference type="AlphaFoldDB" id="I3TEP8"/>
<evidence type="ECO:0000259" key="2">
    <source>
        <dbReference type="Pfam" id="PF13458"/>
    </source>
</evidence>
<keyword evidence="1" id="KW-0732">Signal</keyword>
<organism evidence="3 4">
    <name type="scientific">Thermogladius calderae (strain DSM 22663 / VKM B-2946 / 1633)</name>
    <dbReference type="NCBI Taxonomy" id="1184251"/>
    <lineage>
        <taxon>Archaea</taxon>
        <taxon>Thermoproteota</taxon>
        <taxon>Thermoprotei</taxon>
        <taxon>Desulfurococcales</taxon>
        <taxon>Desulfurococcaceae</taxon>
        <taxon>Thermogladius</taxon>
    </lineage>
</organism>
<dbReference type="eggNOG" id="arCOG01021">
    <property type="taxonomic scope" value="Archaea"/>
</dbReference>
<gene>
    <name evidence="3" type="ordered locus">TCELL_0812</name>
</gene>
<evidence type="ECO:0000313" key="3">
    <source>
        <dbReference type="EMBL" id="AFK51236.1"/>
    </source>
</evidence>
<dbReference type="PANTHER" id="PTHR30483:SF40">
    <property type="entry name" value="HISTIDINE KINASE"/>
    <property type="match status" value="1"/>
</dbReference>
<dbReference type="KEGG" id="thg:TCELL_0812"/>
<reference evidence="3 4" key="1">
    <citation type="journal article" date="2012" name="J. Bacteriol.">
        <title>Complete genome sequence of the hyperthermophilic cellulolytic Crenarchaeon 'Thermogladius cellulolyticus' 1633.</title>
        <authorList>
            <person name="Mardanov A.V."/>
            <person name="Kochetkova T.V."/>
            <person name="Beletsky A.V."/>
            <person name="Bonch-Osmolovskaya E.A."/>
            <person name="Ravin N.V."/>
            <person name="Skryabin K.G."/>
        </authorList>
    </citation>
    <scope>NUCLEOTIDE SEQUENCE [LARGE SCALE GENOMIC DNA]</scope>
    <source>
        <strain evidence="4">DSM 22663 / VKM B-2946 / 1633</strain>
    </source>
</reference>
<dbReference type="InterPro" id="IPR051010">
    <property type="entry name" value="BCAA_transport"/>
</dbReference>
<dbReference type="Pfam" id="PF13458">
    <property type="entry name" value="Peripla_BP_6"/>
    <property type="match status" value="1"/>
</dbReference>
<dbReference type="HOGENOM" id="CLU_027128_5_1_2"/>
<dbReference type="STRING" id="1184251.TCELL_0812"/>
<dbReference type="InterPro" id="IPR028081">
    <property type="entry name" value="Leu-bd"/>
</dbReference>
<dbReference type="SUPFAM" id="SSF53822">
    <property type="entry name" value="Periplasmic binding protein-like I"/>
    <property type="match status" value="1"/>
</dbReference>
<protein>
    <submittedName>
        <fullName evidence="3">Extracellular ligand-binding receptor</fullName>
    </submittedName>
</protein>
<dbReference type="GeneID" id="13013129"/>